<dbReference type="PANTHER" id="PTHR21145:SF12">
    <property type="entry name" value="CHORISMATE MUTASE"/>
    <property type="match status" value="1"/>
</dbReference>
<dbReference type="InParanoid" id="A0A1C7NMH9"/>
<dbReference type="STRING" id="101091.A0A1C7NMH9"/>
<dbReference type="SUPFAM" id="SSF48600">
    <property type="entry name" value="Chorismate mutase II"/>
    <property type="match status" value="1"/>
</dbReference>
<evidence type="ECO:0000256" key="3">
    <source>
        <dbReference type="ARBA" id="ARBA00012404"/>
    </source>
</evidence>
<evidence type="ECO:0000256" key="7">
    <source>
        <dbReference type="ARBA" id="ARBA00022605"/>
    </source>
</evidence>
<evidence type="ECO:0000259" key="13">
    <source>
        <dbReference type="Pfam" id="PF01817"/>
    </source>
</evidence>
<evidence type="ECO:0000256" key="1">
    <source>
        <dbReference type="ARBA" id="ARBA00004496"/>
    </source>
</evidence>
<gene>
    <name evidence="14" type="ORF">A0J61_01860</name>
</gene>
<keyword evidence="9" id="KW-0584">Phenylalanine biosynthesis</keyword>
<keyword evidence="15" id="KW-1185">Reference proteome</keyword>
<keyword evidence="6" id="KW-0827">Tyrosine biosynthesis</keyword>
<evidence type="ECO:0000256" key="10">
    <source>
        <dbReference type="ARBA" id="ARBA00023235"/>
    </source>
</evidence>
<dbReference type="AlphaFoldDB" id="A0A1C7NMH9"/>
<reference evidence="14 15" key="1">
    <citation type="submission" date="2016-03" db="EMBL/GenBank/DDBJ databases">
        <title>Choanephora cucurbitarum.</title>
        <authorList>
            <person name="Min B."/>
            <person name="Park H."/>
            <person name="Park J.-H."/>
            <person name="Shin H.-D."/>
            <person name="Choi I.-G."/>
        </authorList>
    </citation>
    <scope>NUCLEOTIDE SEQUENCE [LARGE SCALE GENOMIC DNA]</scope>
    <source>
        <strain evidence="14 15">KUS-F28377</strain>
    </source>
</reference>
<dbReference type="InterPro" id="IPR002701">
    <property type="entry name" value="CM_II_prokaryot"/>
</dbReference>
<evidence type="ECO:0000256" key="8">
    <source>
        <dbReference type="ARBA" id="ARBA00023141"/>
    </source>
</evidence>
<evidence type="ECO:0000313" key="14">
    <source>
        <dbReference type="EMBL" id="OBZ90089.1"/>
    </source>
</evidence>
<evidence type="ECO:0000256" key="5">
    <source>
        <dbReference type="ARBA" id="ARBA00022490"/>
    </source>
</evidence>
<keyword evidence="8 12" id="KW-0057">Aromatic amino acid biosynthesis</keyword>
<evidence type="ECO:0000313" key="15">
    <source>
        <dbReference type="Proteomes" id="UP000093000"/>
    </source>
</evidence>
<protein>
    <recommendedName>
        <fullName evidence="4 12">Chorismate mutase</fullName>
        <ecNumber evidence="3 12">5.4.99.5</ecNumber>
    </recommendedName>
</protein>
<dbReference type="GO" id="GO:0072545">
    <property type="term" value="F:L-tyrosine binding"/>
    <property type="evidence" value="ECO:0007669"/>
    <property type="project" value="EnsemblFungi"/>
</dbReference>
<evidence type="ECO:0000256" key="4">
    <source>
        <dbReference type="ARBA" id="ARBA00020296"/>
    </source>
</evidence>
<comment type="caution">
    <text evidence="14">The sequence shown here is derived from an EMBL/GenBank/DDBJ whole genome shotgun (WGS) entry which is preliminary data.</text>
</comment>
<dbReference type="Proteomes" id="UP000093000">
    <property type="component" value="Unassembled WGS sequence"/>
</dbReference>
<evidence type="ECO:0000256" key="12">
    <source>
        <dbReference type="PIRNR" id="PIRNR017318"/>
    </source>
</evidence>
<dbReference type="OrthoDB" id="191918at2759"/>
<dbReference type="PROSITE" id="PS51169">
    <property type="entry name" value="CHORISMATE_MUT_3"/>
    <property type="match status" value="1"/>
</dbReference>
<dbReference type="InterPro" id="IPR036263">
    <property type="entry name" value="Chorismate_II_sf"/>
</dbReference>
<dbReference type="GO" id="GO:0046417">
    <property type="term" value="P:chorismate metabolic process"/>
    <property type="evidence" value="ECO:0007669"/>
    <property type="project" value="EnsemblFungi"/>
</dbReference>
<dbReference type="GO" id="GO:0005634">
    <property type="term" value="C:nucleus"/>
    <property type="evidence" value="ECO:0007669"/>
    <property type="project" value="EnsemblFungi"/>
</dbReference>
<dbReference type="GO" id="GO:0005737">
    <property type="term" value="C:cytoplasm"/>
    <property type="evidence" value="ECO:0007669"/>
    <property type="project" value="UniProtKB-SubCell"/>
</dbReference>
<evidence type="ECO:0000256" key="2">
    <source>
        <dbReference type="ARBA" id="ARBA00004817"/>
    </source>
</evidence>
<dbReference type="FunCoup" id="A0A1C7NMH9">
    <property type="interactions" value="369"/>
</dbReference>
<keyword evidence="5" id="KW-0963">Cytoplasm</keyword>
<dbReference type="PIRSF" id="PIRSF017318">
    <property type="entry name" value="Chor_mut_AroQ_eu"/>
    <property type="match status" value="1"/>
</dbReference>
<comment type="subcellular location">
    <subcellularLocation>
        <location evidence="1">Cytoplasm</location>
    </subcellularLocation>
</comment>
<dbReference type="GO" id="GO:0009094">
    <property type="term" value="P:L-phenylalanine biosynthetic process"/>
    <property type="evidence" value="ECO:0007669"/>
    <property type="project" value="UniProtKB-KW"/>
</dbReference>
<dbReference type="EC" id="5.4.99.5" evidence="3 12"/>
<dbReference type="InterPro" id="IPR008238">
    <property type="entry name" value="Chorismate_mutase_AroQ_euk"/>
</dbReference>
<dbReference type="PANTHER" id="PTHR21145">
    <property type="entry name" value="CHORISMATE MUTASE"/>
    <property type="match status" value="1"/>
</dbReference>
<evidence type="ECO:0000256" key="11">
    <source>
        <dbReference type="ARBA" id="ARBA00023979"/>
    </source>
</evidence>
<dbReference type="InterPro" id="IPR037039">
    <property type="entry name" value="CM_AroQ_sf_eucaryotic"/>
</dbReference>
<dbReference type="UniPathway" id="UPA00120">
    <property type="reaction ID" value="UER00203"/>
</dbReference>
<name>A0A1C7NMH9_9FUNG</name>
<organism evidence="14 15">
    <name type="scientific">Choanephora cucurbitarum</name>
    <dbReference type="NCBI Taxonomy" id="101091"/>
    <lineage>
        <taxon>Eukaryota</taxon>
        <taxon>Fungi</taxon>
        <taxon>Fungi incertae sedis</taxon>
        <taxon>Mucoromycota</taxon>
        <taxon>Mucoromycotina</taxon>
        <taxon>Mucoromycetes</taxon>
        <taxon>Mucorales</taxon>
        <taxon>Mucorineae</taxon>
        <taxon>Choanephoraceae</taxon>
        <taxon>Choanephoroideae</taxon>
        <taxon>Choanephora</taxon>
    </lineage>
</organism>
<dbReference type="Pfam" id="PF01817">
    <property type="entry name" value="CM_2"/>
    <property type="match status" value="1"/>
</dbReference>
<evidence type="ECO:0000256" key="6">
    <source>
        <dbReference type="ARBA" id="ARBA00022498"/>
    </source>
</evidence>
<dbReference type="GO" id="GO:0006571">
    <property type="term" value="P:tyrosine biosynthetic process"/>
    <property type="evidence" value="ECO:0007669"/>
    <property type="project" value="UniProtKB-KW"/>
</dbReference>
<feature type="domain" description="Chorismate mutase" evidence="13">
    <location>
        <begin position="139"/>
        <end position="242"/>
    </location>
</feature>
<dbReference type="EMBL" id="LUGH01000064">
    <property type="protein sequence ID" value="OBZ90089.1"/>
    <property type="molecule type" value="Genomic_DNA"/>
</dbReference>
<keyword evidence="7 12" id="KW-0028">Amino-acid biosynthesis</keyword>
<dbReference type="NCBIfam" id="TIGR01802">
    <property type="entry name" value="CM_pl-yst"/>
    <property type="match status" value="1"/>
</dbReference>
<dbReference type="GO" id="GO:0120284">
    <property type="term" value="F:tryptophan binding"/>
    <property type="evidence" value="ECO:0007669"/>
    <property type="project" value="EnsemblFungi"/>
</dbReference>
<accession>A0A1C7NMH9</accession>
<dbReference type="GO" id="GO:0004106">
    <property type="term" value="F:chorismate mutase activity"/>
    <property type="evidence" value="ECO:0007669"/>
    <property type="project" value="UniProtKB-UniRule"/>
</dbReference>
<comment type="pathway">
    <text evidence="2">Metabolic intermediate biosynthesis; prephenate biosynthesis; prephenate from chorismate: step 1/1.</text>
</comment>
<sequence>MAPNNPYTLDKLRSTLIRLEDTIIFALIERAQFGLNPCIYEKGALEFKGATGDRNFLEYFLWETEKVHAKVRRYTSPDEYAFTSPLPEPILPPLEFDQFLEPNDININSKIMEVYLNDIVPAICKNTDDKNYGSSVTKDIEALQALSKRIHFGKFIAESKFRSNPEEYIRLALVEDREKIDELLTNKAVEAQVLERLRRKALVYGQTLDEEQEGTSKHLRIPVEAVVDLYKRWVIPLTKVVEVDYLITRGKNAHAAKQAACNADTE</sequence>
<keyword evidence="10 12" id="KW-0413">Isomerase</keyword>
<proteinExistence type="predicted"/>
<dbReference type="Gene3D" id="1.10.590.10">
    <property type="entry name" value="Chorismate mutase, AroQ class superfamily, eukaryotic"/>
    <property type="match status" value="1"/>
</dbReference>
<evidence type="ECO:0000256" key="9">
    <source>
        <dbReference type="ARBA" id="ARBA00023222"/>
    </source>
</evidence>
<comment type="catalytic activity">
    <reaction evidence="11">
        <text>chorismate = prephenate</text>
        <dbReference type="Rhea" id="RHEA:13897"/>
        <dbReference type="ChEBI" id="CHEBI:29748"/>
        <dbReference type="ChEBI" id="CHEBI:29934"/>
        <dbReference type="EC" id="5.4.99.5"/>
    </reaction>
    <physiologicalReaction direction="left-to-right" evidence="11">
        <dbReference type="Rhea" id="RHEA:13898"/>
    </physiologicalReaction>
</comment>